<dbReference type="Pfam" id="PF15247">
    <property type="entry name" value="SLBP_RNA_bind"/>
    <property type="match status" value="1"/>
</dbReference>
<dbReference type="AlphaFoldDB" id="A0A0S4TJH2"/>
<dbReference type="VEuPathDB" id="CryptoDB:CHUDEA7_2890"/>
<feature type="domain" description="Histone RNA hairpin-binding protein RNA-binding" evidence="3">
    <location>
        <begin position="21"/>
        <end position="93"/>
    </location>
</feature>
<dbReference type="VEuPathDB" id="CryptoDB:ChTU502y2012_407g1420"/>
<dbReference type="Proteomes" id="UP000199752">
    <property type="component" value="Chromosome 7"/>
</dbReference>
<dbReference type="VEuPathDB" id="CryptoDB:Chro.70326"/>
<dbReference type="InterPro" id="IPR029344">
    <property type="entry name" value="SLBP_RNA_bind"/>
</dbReference>
<evidence type="ECO:0000256" key="1">
    <source>
        <dbReference type="ARBA" id="ARBA00006151"/>
    </source>
</evidence>
<evidence type="ECO:0000256" key="2">
    <source>
        <dbReference type="ARBA" id="ARBA00022884"/>
    </source>
</evidence>
<gene>
    <name evidence="4" type="ORF">CHUDEA7_2890</name>
</gene>
<protein>
    <recommendedName>
        <fullName evidence="3">Histone RNA hairpin-binding protein RNA-binding domain-containing protein</fullName>
    </recommendedName>
</protein>
<sequence>AVLFIIITRSLGIFELLSKIKERRISQRLKQINIAKNSVGYQRYTTAVRKNERKRELSFTWHPSTPDPYSNTSKSCFSGRLKEWKLRLHLWGNLDDLEYSNLIQNNLKFPPGADSNPFSKVNYFENILDNRNDNTNESSLKFIRFSELRISPISFSGQNLLIKTSRGERICKSDSLVNSIKLSRKILLPKVMDREKSHEIMKYITLFIPDNYKGILIWKSTNFIRHCDIILTANKHRLKILKHGLSLFEFNKRYNIDVSGLAQNSNSFLKDIQISISDIENNSNKLCKLSDKPYKNICTLINHQKMIIHFSKKVVLTQNKLFGFREQDVFKLSFAYHPSSIIYYKIIEKLHKS</sequence>
<dbReference type="GO" id="GO:0006398">
    <property type="term" value="P:mRNA 3'-end processing by stem-loop binding and cleavage"/>
    <property type="evidence" value="ECO:0007669"/>
    <property type="project" value="TreeGrafter"/>
</dbReference>
<keyword evidence="2" id="KW-0694">RNA-binding</keyword>
<comment type="similarity">
    <text evidence="1">Belongs to the SLBP family.</text>
</comment>
<evidence type="ECO:0000313" key="4">
    <source>
        <dbReference type="EMBL" id="CUV07275.1"/>
    </source>
</evidence>
<dbReference type="GO" id="GO:0071204">
    <property type="term" value="C:histone pre-mRNA 3'end processing complex"/>
    <property type="evidence" value="ECO:0007669"/>
    <property type="project" value="TreeGrafter"/>
</dbReference>
<proteinExistence type="inferred from homology"/>
<dbReference type="InterPro" id="IPR026502">
    <property type="entry name" value="SLBP1/SLBP2"/>
</dbReference>
<dbReference type="PANTHER" id="PTHR17408:SF0">
    <property type="entry name" value="HISTONE RNA HAIRPIN-BINDING PROTEIN"/>
    <property type="match status" value="1"/>
</dbReference>
<dbReference type="VEuPathDB" id="CryptoDB:GY17_00003006"/>
<name>A0A0S4TJH2_CRYHO</name>
<dbReference type="EMBL" id="LN877953">
    <property type="protein sequence ID" value="CUV07275.1"/>
    <property type="molecule type" value="Genomic_DNA"/>
</dbReference>
<feature type="non-terminal residue" evidence="4">
    <location>
        <position position="1"/>
    </location>
</feature>
<evidence type="ECO:0000259" key="3">
    <source>
        <dbReference type="Pfam" id="PF15247"/>
    </source>
</evidence>
<dbReference type="GO" id="GO:0071207">
    <property type="term" value="F:histone pre-mRNA stem-loop binding"/>
    <property type="evidence" value="ECO:0007669"/>
    <property type="project" value="TreeGrafter"/>
</dbReference>
<dbReference type="Gene3D" id="1.10.8.1120">
    <property type="entry name" value="Histone RNA hairpin-binding protein RNA-binding domain"/>
    <property type="match status" value="1"/>
</dbReference>
<dbReference type="PANTHER" id="PTHR17408">
    <property type="entry name" value="HISTONE RNA HAIRPIN-BINDING PROTEIN"/>
    <property type="match status" value="1"/>
</dbReference>
<reference evidence="4" key="1">
    <citation type="submission" date="2015-08" db="EMBL/GenBank/DDBJ databases">
        <authorList>
            <person name="Babu N.S."/>
            <person name="Beckwith C.J."/>
            <person name="Beseler K.G."/>
            <person name="Brison A."/>
            <person name="Carone J.V."/>
            <person name="Caskin T.P."/>
            <person name="Diamond M."/>
            <person name="Durham M.E."/>
            <person name="Foxe J.M."/>
            <person name="Go M."/>
            <person name="Henderson B.A."/>
            <person name="Jones I.B."/>
            <person name="McGettigan J.A."/>
            <person name="Micheletti S.J."/>
            <person name="Nasrallah M.E."/>
            <person name="Ortiz D."/>
            <person name="Piller C.R."/>
            <person name="Privatt S.R."/>
            <person name="Schneider S.L."/>
            <person name="Sharp S."/>
            <person name="Smith T.C."/>
            <person name="Stanton J.D."/>
            <person name="Ullery H.E."/>
            <person name="Wilson R.J."/>
            <person name="Serrano M.G."/>
            <person name="Buck G."/>
            <person name="Lee V."/>
            <person name="Wang Y."/>
            <person name="Carvalho R."/>
            <person name="Voegtly L."/>
            <person name="Shi R."/>
            <person name="Duckworth R."/>
            <person name="Johnson A."/>
            <person name="Loviza R."/>
            <person name="Walstead R."/>
            <person name="Shah Z."/>
            <person name="Kiflezghi M."/>
            <person name="Wade K."/>
            <person name="Ball S.L."/>
            <person name="Bradley K.W."/>
            <person name="Asai D.J."/>
            <person name="Bowman C.A."/>
            <person name="Russell D.A."/>
            <person name="Pope W.H."/>
            <person name="Jacobs-Sera D."/>
            <person name="Hendrix R.W."/>
            <person name="Hatfull G.F."/>
        </authorList>
    </citation>
    <scope>NUCLEOTIDE SEQUENCE [LARGE SCALE GENOMIC DNA]</scope>
</reference>
<organism evidence="4">
    <name type="scientific">Cryptosporidium hominis</name>
    <dbReference type="NCBI Taxonomy" id="237895"/>
    <lineage>
        <taxon>Eukaryota</taxon>
        <taxon>Sar</taxon>
        <taxon>Alveolata</taxon>
        <taxon>Apicomplexa</taxon>
        <taxon>Conoidasida</taxon>
        <taxon>Coccidia</taxon>
        <taxon>Eucoccidiorida</taxon>
        <taxon>Eimeriorina</taxon>
        <taxon>Cryptosporidiidae</taxon>
        <taxon>Cryptosporidium</taxon>
    </lineage>
</organism>
<dbReference type="GO" id="GO:0051028">
    <property type="term" value="P:mRNA transport"/>
    <property type="evidence" value="ECO:0007669"/>
    <property type="project" value="TreeGrafter"/>
</dbReference>
<dbReference type="GO" id="GO:0005737">
    <property type="term" value="C:cytoplasm"/>
    <property type="evidence" value="ECO:0007669"/>
    <property type="project" value="TreeGrafter"/>
</dbReference>
<dbReference type="GO" id="GO:0003729">
    <property type="term" value="F:mRNA binding"/>
    <property type="evidence" value="ECO:0007669"/>
    <property type="project" value="InterPro"/>
</dbReference>
<dbReference type="InterPro" id="IPR038294">
    <property type="entry name" value="SLBP_RNA_bind_sf"/>
</dbReference>
<accession>A0A0S4TJH2</accession>